<dbReference type="RefSeq" id="WP_249585845.1">
    <property type="nucleotide sequence ID" value="NZ_BAAAQL010000002.1"/>
</dbReference>
<proteinExistence type="predicted"/>
<evidence type="ECO:0000313" key="1">
    <source>
        <dbReference type="EMBL" id="UQT54349.1"/>
    </source>
</evidence>
<sequence>MISVLLPSRGRPQPLAETVATLLELADKPGGIQILIAADPDDQPTLQAPVPWQASVWAAPERYGYPRLHEYVNRLAEQADGDWLMLWNDDARILTEDWDRLVEERAPGVLWPHSNDIATCNTFPIWPRTWTDHLGHVSLSPHCDSWIQYLGQTLGLHQRVDVEILHDRADLTGGHNDQTRAESLAGYRTTDYGSPAMDAARAADIAALKQFLNIA</sequence>
<keyword evidence="2" id="KW-1185">Reference proteome</keyword>
<reference evidence="1 2" key="1">
    <citation type="submission" date="2022-05" db="EMBL/GenBank/DDBJ databases">
        <authorList>
            <person name="Zhou X."/>
            <person name="Li K."/>
            <person name="Man Y."/>
        </authorList>
    </citation>
    <scope>NUCLEOTIDE SEQUENCE [LARGE SCALE GENOMIC DNA]</scope>
    <source>
        <strain evidence="1 2">MS405</strain>
    </source>
</reference>
<name>A0ABY4PM28_9ACTN</name>
<dbReference type="SUPFAM" id="SSF53448">
    <property type="entry name" value="Nucleotide-diphospho-sugar transferases"/>
    <property type="match status" value="1"/>
</dbReference>
<dbReference type="Proteomes" id="UP000829992">
    <property type="component" value="Chromosome"/>
</dbReference>
<gene>
    <name evidence="1" type="ORF">M4V62_04200</name>
</gene>
<accession>A0ABY4PM28</accession>
<dbReference type="InterPro" id="IPR029044">
    <property type="entry name" value="Nucleotide-diphossugar_trans"/>
</dbReference>
<protein>
    <submittedName>
        <fullName evidence="1">Glycosyltransferase</fullName>
    </submittedName>
</protein>
<dbReference type="EMBL" id="CP097289">
    <property type="protein sequence ID" value="UQT54349.1"/>
    <property type="molecule type" value="Genomic_DNA"/>
</dbReference>
<organism evidence="1 2">
    <name type="scientific">Streptomyces durmitorensis</name>
    <dbReference type="NCBI Taxonomy" id="319947"/>
    <lineage>
        <taxon>Bacteria</taxon>
        <taxon>Bacillati</taxon>
        <taxon>Actinomycetota</taxon>
        <taxon>Actinomycetes</taxon>
        <taxon>Kitasatosporales</taxon>
        <taxon>Streptomycetaceae</taxon>
        <taxon>Streptomyces</taxon>
    </lineage>
</organism>
<evidence type="ECO:0000313" key="2">
    <source>
        <dbReference type="Proteomes" id="UP000829992"/>
    </source>
</evidence>